<evidence type="ECO:0000313" key="2">
    <source>
        <dbReference type="Proteomes" id="UP000324800"/>
    </source>
</evidence>
<dbReference type="GO" id="GO:0003676">
    <property type="term" value="F:nucleic acid binding"/>
    <property type="evidence" value="ECO:0007669"/>
    <property type="project" value="InterPro"/>
</dbReference>
<dbReference type="InterPro" id="IPR036397">
    <property type="entry name" value="RNaseH_sf"/>
</dbReference>
<dbReference type="Gene3D" id="3.30.420.10">
    <property type="entry name" value="Ribonuclease H-like superfamily/Ribonuclease H"/>
    <property type="match status" value="1"/>
</dbReference>
<dbReference type="EMBL" id="SNRW01005413">
    <property type="protein sequence ID" value="KAA6385117.1"/>
    <property type="molecule type" value="Genomic_DNA"/>
</dbReference>
<evidence type="ECO:0000313" key="1">
    <source>
        <dbReference type="EMBL" id="KAA6385117.1"/>
    </source>
</evidence>
<name>A0A5J4VR08_9EUKA</name>
<dbReference type="Proteomes" id="UP000324800">
    <property type="component" value="Unassembled WGS sequence"/>
</dbReference>
<proteinExistence type="predicted"/>
<organism evidence="1 2">
    <name type="scientific">Streblomastix strix</name>
    <dbReference type="NCBI Taxonomy" id="222440"/>
    <lineage>
        <taxon>Eukaryota</taxon>
        <taxon>Metamonada</taxon>
        <taxon>Preaxostyla</taxon>
        <taxon>Oxymonadida</taxon>
        <taxon>Streblomastigidae</taxon>
        <taxon>Streblomastix</taxon>
    </lineage>
</organism>
<reference evidence="1 2" key="1">
    <citation type="submission" date="2019-03" db="EMBL/GenBank/DDBJ databases">
        <title>Single cell metagenomics reveals metabolic interactions within the superorganism composed of flagellate Streblomastix strix and complex community of Bacteroidetes bacteria on its surface.</title>
        <authorList>
            <person name="Treitli S.C."/>
            <person name="Kolisko M."/>
            <person name="Husnik F."/>
            <person name="Keeling P."/>
            <person name="Hampl V."/>
        </authorList>
    </citation>
    <scope>NUCLEOTIDE SEQUENCE [LARGE SCALE GENOMIC DNA]</scope>
    <source>
        <strain evidence="1">ST1C</strain>
    </source>
</reference>
<accession>A0A5J4VR08</accession>
<gene>
    <name evidence="1" type="ORF">EZS28_019355</name>
</gene>
<dbReference type="AlphaFoldDB" id="A0A5J4VR08"/>
<protein>
    <submittedName>
        <fullName evidence="1">Uncharacterized protein</fullName>
    </submittedName>
</protein>
<comment type="caution">
    <text evidence="1">The sequence shown here is derived from an EMBL/GenBank/DDBJ whole genome shotgun (WGS) entry which is preliminary data.</text>
</comment>
<sequence>MTRCTKFASYCLCNEYLSLITIVFTDEKKFRYGGQDGWASYWFYVTDKPGIAQMSKDYGKYKSVMILMALSNYGILNVSRASGKMNTDQCADIVLDHVIPECTVAHGDSIQSKMWGRCQQGKFIRMDVHLLMTVTSGKQQRQNLPELSHYKSFHS</sequence>